<keyword evidence="3" id="KW-1185">Reference proteome</keyword>
<feature type="compositionally biased region" description="Basic and acidic residues" evidence="1">
    <location>
        <begin position="1"/>
        <end position="14"/>
    </location>
</feature>
<evidence type="ECO:0000256" key="1">
    <source>
        <dbReference type="SAM" id="MobiDB-lite"/>
    </source>
</evidence>
<evidence type="ECO:0000313" key="3">
    <source>
        <dbReference type="Proteomes" id="UP001523216"/>
    </source>
</evidence>
<dbReference type="Pfam" id="PF20223">
    <property type="entry name" value="DUF6582"/>
    <property type="match status" value="1"/>
</dbReference>
<dbReference type="Proteomes" id="UP001523216">
    <property type="component" value="Unassembled WGS sequence"/>
</dbReference>
<evidence type="ECO:0008006" key="4">
    <source>
        <dbReference type="Google" id="ProtNLM"/>
    </source>
</evidence>
<accession>A0ABT0Y9V2</accession>
<dbReference type="EMBL" id="JAMQOL010000052">
    <property type="protein sequence ID" value="MCM4082821.1"/>
    <property type="molecule type" value="Genomic_DNA"/>
</dbReference>
<reference evidence="2 3" key="1">
    <citation type="submission" date="2022-06" db="EMBL/GenBank/DDBJ databases">
        <title>Actinoplanes abujensis sp. nov., isolated from Nigerian arid soil.</title>
        <authorList>
            <person name="Ding P."/>
        </authorList>
    </citation>
    <scope>NUCLEOTIDE SEQUENCE [LARGE SCALE GENOMIC DNA]</scope>
    <source>
        <strain evidence="3">TRM88002</strain>
    </source>
</reference>
<gene>
    <name evidence="2" type="ORF">LXN57_35215</name>
</gene>
<dbReference type="InterPro" id="IPR046489">
    <property type="entry name" value="DUF6582"/>
</dbReference>
<feature type="region of interest" description="Disordered" evidence="1">
    <location>
        <begin position="74"/>
        <end position="128"/>
    </location>
</feature>
<name>A0ABT0Y9V2_9ACTN</name>
<sequence>MATREPLDAEDRNAMPDSAFAFPRVRKEPLNDARHVRNALARFDQVRDVTDQERDEAFQRIKRAAAKFGVDMTEDSWRELGKPAKARRSSDKPRTQAPKKDLYAEAQRQKIPGRSTMTKDQLIEALRE</sequence>
<evidence type="ECO:0000313" key="2">
    <source>
        <dbReference type="EMBL" id="MCM4082821.1"/>
    </source>
</evidence>
<protein>
    <recommendedName>
        <fullName evidence="4">Rho termination factor N-terminal domain-containing protein</fullName>
    </recommendedName>
</protein>
<feature type="compositionally biased region" description="Basic and acidic residues" evidence="1">
    <location>
        <begin position="75"/>
        <end position="103"/>
    </location>
</feature>
<comment type="caution">
    <text evidence="2">The sequence shown here is derived from an EMBL/GenBank/DDBJ whole genome shotgun (WGS) entry which is preliminary data.</text>
</comment>
<organism evidence="2 3">
    <name type="scientific">Paractinoplanes hotanensis</name>
    <dbReference type="NCBI Taxonomy" id="2906497"/>
    <lineage>
        <taxon>Bacteria</taxon>
        <taxon>Bacillati</taxon>
        <taxon>Actinomycetota</taxon>
        <taxon>Actinomycetes</taxon>
        <taxon>Micromonosporales</taxon>
        <taxon>Micromonosporaceae</taxon>
        <taxon>Paractinoplanes</taxon>
    </lineage>
</organism>
<feature type="region of interest" description="Disordered" evidence="1">
    <location>
        <begin position="1"/>
        <end position="20"/>
    </location>
</feature>
<dbReference type="RefSeq" id="WP_251802553.1">
    <property type="nucleotide sequence ID" value="NZ_JAMQOL010000052.1"/>
</dbReference>
<proteinExistence type="predicted"/>